<organism evidence="1 2">
    <name type="scientific">Paenibacillus gyeongsangnamensis</name>
    <dbReference type="NCBI Taxonomy" id="3388067"/>
    <lineage>
        <taxon>Bacteria</taxon>
        <taxon>Bacillati</taxon>
        <taxon>Bacillota</taxon>
        <taxon>Bacilli</taxon>
        <taxon>Bacillales</taxon>
        <taxon>Paenibacillaceae</taxon>
        <taxon>Paenibacillus</taxon>
    </lineage>
</organism>
<accession>A0ABT4Q2E2</accession>
<proteinExistence type="predicted"/>
<dbReference type="PROSITE" id="PS51257">
    <property type="entry name" value="PROKAR_LIPOPROTEIN"/>
    <property type="match status" value="1"/>
</dbReference>
<comment type="caution">
    <text evidence="1">The sequence shown here is derived from an EMBL/GenBank/DDBJ whole genome shotgun (WGS) entry which is preliminary data.</text>
</comment>
<evidence type="ECO:0000313" key="1">
    <source>
        <dbReference type="EMBL" id="MCZ8510973.1"/>
    </source>
</evidence>
<reference evidence="1 2" key="1">
    <citation type="submission" date="2022-12" db="EMBL/GenBank/DDBJ databases">
        <title>Draft genome sequence of Paenibacillus sp. dW9.</title>
        <authorList>
            <person name="Choi E.-W."/>
            <person name="Kim D.-U."/>
        </authorList>
    </citation>
    <scope>NUCLEOTIDE SEQUENCE [LARGE SCALE GENOMIC DNA]</scope>
    <source>
        <strain evidence="2">dW9</strain>
    </source>
</reference>
<evidence type="ECO:0000313" key="2">
    <source>
        <dbReference type="Proteomes" id="UP001527882"/>
    </source>
</evidence>
<sequence length="190" mass="20927">MRLQSKAWTRVGMIGMSLVVLTACGKDVSKNEAQPNAADQKADLVIFDVGAAGEESFNAAWGDEIRKKFPNYSIKYIKRDTKENSLPSIITAGGQIDIVLSSIGLFPGYVIQPTEGQMDMTDLAKKHNLDLNRFEPESISPIKSLGGLYGIPINYRSSCFTITKIFSINSVYLTLRMVPPGMIYSIRPSN</sequence>
<dbReference type="RefSeq" id="WP_269879347.1">
    <property type="nucleotide sequence ID" value="NZ_JAQAGZ010000001.1"/>
</dbReference>
<dbReference type="EMBL" id="JAQAGZ010000001">
    <property type="protein sequence ID" value="MCZ8510973.1"/>
    <property type="molecule type" value="Genomic_DNA"/>
</dbReference>
<name>A0ABT4Q2E2_9BACL</name>
<protein>
    <recommendedName>
        <fullName evidence="3">Extracellular solute-binding protein</fullName>
    </recommendedName>
</protein>
<keyword evidence="2" id="KW-1185">Reference proteome</keyword>
<gene>
    <name evidence="1" type="ORF">O9H85_00685</name>
</gene>
<dbReference type="Gene3D" id="3.40.190.10">
    <property type="entry name" value="Periplasmic binding protein-like II"/>
    <property type="match status" value="1"/>
</dbReference>
<evidence type="ECO:0008006" key="3">
    <source>
        <dbReference type="Google" id="ProtNLM"/>
    </source>
</evidence>
<dbReference type="SUPFAM" id="SSF53850">
    <property type="entry name" value="Periplasmic binding protein-like II"/>
    <property type="match status" value="1"/>
</dbReference>
<dbReference type="Proteomes" id="UP001527882">
    <property type="component" value="Unassembled WGS sequence"/>
</dbReference>